<keyword evidence="15" id="KW-0325">Glycoprotein</keyword>
<dbReference type="SUPFAM" id="SSF49464">
    <property type="entry name" value="Carboxypeptidase regulatory domain-like"/>
    <property type="match status" value="1"/>
</dbReference>
<evidence type="ECO:0000259" key="25">
    <source>
        <dbReference type="PROSITE" id="PS52035"/>
    </source>
</evidence>
<dbReference type="GO" id="GO:0023052">
    <property type="term" value="P:signaling"/>
    <property type="evidence" value="ECO:0007669"/>
    <property type="project" value="UniProtKB-ARBA"/>
</dbReference>
<keyword evidence="8" id="KW-0645">Protease</keyword>
<dbReference type="Gene3D" id="1.10.630.10">
    <property type="entry name" value="Cytochrome P450"/>
    <property type="match status" value="1"/>
</dbReference>
<evidence type="ECO:0000256" key="2">
    <source>
        <dbReference type="ARBA" id="ARBA00004268"/>
    </source>
</evidence>
<dbReference type="MEROPS" id="M14.005"/>
<evidence type="ECO:0000256" key="21">
    <source>
        <dbReference type="ARBA" id="ARBA00031745"/>
    </source>
</evidence>
<dbReference type="FunFam" id="2.60.40.1120:FF:000004">
    <property type="entry name" value="Carboxypeptidase E"/>
    <property type="match status" value="1"/>
</dbReference>
<dbReference type="SMART" id="SM00631">
    <property type="entry name" value="Zn_pept"/>
    <property type="match status" value="1"/>
</dbReference>
<gene>
    <name evidence="26" type="ORF">BRAFLDRAFT_89038</name>
</gene>
<proteinExistence type="inferred from homology"/>
<dbReference type="InterPro" id="IPR057246">
    <property type="entry name" value="CARBOXYPEPT_ZN_1"/>
</dbReference>
<dbReference type="InterPro" id="IPR050753">
    <property type="entry name" value="Peptidase_M14_domain"/>
</dbReference>
<evidence type="ECO:0000256" key="23">
    <source>
        <dbReference type="PROSITE-ProRule" id="PRU01379"/>
    </source>
</evidence>
<feature type="transmembrane region" description="Helical" evidence="24">
    <location>
        <begin position="21"/>
        <end position="51"/>
    </location>
</feature>
<comment type="similarity">
    <text evidence="5">Belongs to the cytochrome P450 family.</text>
</comment>
<dbReference type="GO" id="GO:0006508">
    <property type="term" value="P:proteolysis"/>
    <property type="evidence" value="ECO:0007669"/>
    <property type="project" value="UniProtKB-KW"/>
</dbReference>
<evidence type="ECO:0000256" key="8">
    <source>
        <dbReference type="ARBA" id="ARBA00022670"/>
    </source>
</evidence>
<dbReference type="CDD" id="cd03858">
    <property type="entry name" value="M14_CP_N-E_like"/>
    <property type="match status" value="1"/>
</dbReference>
<dbReference type="InterPro" id="IPR000834">
    <property type="entry name" value="Peptidase_M14"/>
</dbReference>
<evidence type="ECO:0000256" key="24">
    <source>
        <dbReference type="SAM" id="Phobius"/>
    </source>
</evidence>
<accession>C3YE21</accession>
<dbReference type="Pfam" id="PF00246">
    <property type="entry name" value="Peptidase_M14"/>
    <property type="match status" value="1"/>
</dbReference>
<evidence type="ECO:0000256" key="22">
    <source>
        <dbReference type="ARBA" id="ARBA00032488"/>
    </source>
</evidence>
<evidence type="ECO:0000256" key="19">
    <source>
        <dbReference type="ARBA" id="ARBA00024081"/>
    </source>
</evidence>
<dbReference type="PRINTS" id="PR00463">
    <property type="entry name" value="EP450I"/>
</dbReference>
<dbReference type="InterPro" id="IPR036396">
    <property type="entry name" value="Cyt_P450_sf"/>
</dbReference>
<dbReference type="InterPro" id="IPR008969">
    <property type="entry name" value="CarboxyPept-like_regulatory"/>
</dbReference>
<evidence type="ECO:0000256" key="16">
    <source>
        <dbReference type="ARBA" id="ARBA00023329"/>
    </source>
</evidence>
<evidence type="ECO:0000256" key="1">
    <source>
        <dbReference type="ARBA" id="ARBA00001947"/>
    </source>
</evidence>
<dbReference type="Gene3D" id="2.60.40.1120">
    <property type="entry name" value="Carboxypeptidase-like, regulatory domain"/>
    <property type="match status" value="1"/>
</dbReference>
<dbReference type="GO" id="GO:0004181">
    <property type="term" value="F:metallocarboxypeptidase activity"/>
    <property type="evidence" value="ECO:0007669"/>
    <property type="project" value="UniProtKB-EC"/>
</dbReference>
<dbReference type="EC" id="3.4.17.10" evidence="18"/>
<dbReference type="GO" id="GO:0004497">
    <property type="term" value="F:monooxygenase activity"/>
    <property type="evidence" value="ECO:0007669"/>
    <property type="project" value="InterPro"/>
</dbReference>
<dbReference type="GO" id="GO:0030658">
    <property type="term" value="C:transport vesicle membrane"/>
    <property type="evidence" value="ECO:0007669"/>
    <property type="project" value="UniProtKB-SubCell"/>
</dbReference>
<evidence type="ECO:0000256" key="15">
    <source>
        <dbReference type="ARBA" id="ARBA00023180"/>
    </source>
</evidence>
<dbReference type="PROSITE" id="PS00133">
    <property type="entry name" value="CARBOXYPEPT_ZN_2"/>
    <property type="match status" value="1"/>
</dbReference>
<dbReference type="AlphaFoldDB" id="C3YE21"/>
<dbReference type="GO" id="GO:0020037">
    <property type="term" value="F:heme binding"/>
    <property type="evidence" value="ECO:0007669"/>
    <property type="project" value="InterPro"/>
</dbReference>
<keyword evidence="24" id="KW-0812">Transmembrane</keyword>
<evidence type="ECO:0000256" key="10">
    <source>
        <dbReference type="ARBA" id="ARBA00022729"/>
    </source>
</evidence>
<evidence type="ECO:0000256" key="14">
    <source>
        <dbReference type="ARBA" id="ARBA00023136"/>
    </source>
</evidence>
<dbReference type="PANTHER" id="PTHR11532">
    <property type="entry name" value="PROTEASE M14 CARBOXYPEPTIDASE"/>
    <property type="match status" value="1"/>
</dbReference>
<keyword evidence="14 24" id="KW-0472">Membrane</keyword>
<dbReference type="PROSITE" id="PS00132">
    <property type="entry name" value="CARBOXYPEPT_ZN_1"/>
    <property type="match status" value="1"/>
</dbReference>
<sequence>MAATTTIAKKTTTPMRADTALLLVAEGGIFWNVEVTFLVFCLALFLAYLFLKGTKNLPPYPAGCWPVLGHLLALGRAPHLQLTAWRRQYGDVFTVRMGMEDVVVLNGYTAVKDALVDRSELFASRPPNYIFDVVTGFGKDMTGERWGNLFTQKKYFTTIALKTLGRDDFDDGPDAIEEKIREEAGCLCNKEDVDVTIANVICSMLCGERFEYGDRRFRELSEAVANTMDKLGCGQPISVFPFLRFIPGVNKPISGSKLHAGKIQKFLWDEISRHRQDLDHENPRDFLDVCLIEADTHDKVDNLTEENIVYIAQDLFLAGIDTITHTLRWSLLYMAMNPDIQEKVQSELDAVVGGAQPALSHRAQLPYAEATLMEVQRMRAVVPLGLPHATTQHVKVGQFDVPAGTQVVTNLHSLHMDPAYWPDPDRFDPERFPDAEGKVINNPKSYMPFSGAVVTANIDYVYHNYTELTRVLGETAFQCPGIMQVYTVGTSVQGRELWVMEISDNLGDHEPGEPEFKYVGNMHGNEVVGREILVYLIQYICQQYQAGDSRIRSLVHETRIHIMPSMNPDGFEYAEAYTPPTNPNETDWTYLAGRYSFFDNGERYDGFNGTDLNRNFPELNSVVYRYENTSGPNHHLSVPDDFWTGNTVSLRPAPETKLVMDWILRYPFVLSANLHGGEVLANYPYDLSRTYPNNPTAYTRCPDDEVFRELSKAYSLAHGTMAKCGVTQPCYTDDFACQDGITNGAAWYSTTGCMQDFNYLASNCFEITLELSCNKFPPEAELVQFWEDNREALLQYMEKVHSGIKGFVRDTNNNGIADAVISVRGINHDVTTARDGDYWRLLVPGTYRVTASWGGWTQEKTCTAANRAGVCDFVLGAPPTQPPSTSAASPAMPLMWSSVLAIAALVFSWLRP</sequence>
<evidence type="ECO:0000256" key="7">
    <source>
        <dbReference type="ARBA" id="ARBA00022645"/>
    </source>
</evidence>
<dbReference type="Gene3D" id="3.40.630.10">
    <property type="entry name" value="Zn peptidases"/>
    <property type="match status" value="1"/>
</dbReference>
<dbReference type="InterPro" id="IPR001128">
    <property type="entry name" value="Cyt_P450"/>
</dbReference>
<keyword evidence="10" id="KW-0732">Signal</keyword>
<evidence type="ECO:0000256" key="3">
    <source>
        <dbReference type="ARBA" id="ARBA00004613"/>
    </source>
</evidence>
<evidence type="ECO:0000256" key="13">
    <source>
        <dbReference type="ARBA" id="ARBA00023049"/>
    </source>
</evidence>
<keyword evidence="16" id="KW-0968">Cytoplasmic vesicle</keyword>
<dbReference type="eggNOG" id="KOG0156">
    <property type="taxonomic scope" value="Eukaryota"/>
</dbReference>
<dbReference type="GO" id="GO:0008104">
    <property type="term" value="P:intracellular protein localization"/>
    <property type="evidence" value="ECO:0007669"/>
    <property type="project" value="UniProtKB-ARBA"/>
</dbReference>
<name>C3YE21_BRAFL</name>
<dbReference type="GO" id="GO:0005506">
    <property type="term" value="F:iron ion binding"/>
    <property type="evidence" value="ECO:0007669"/>
    <property type="project" value="InterPro"/>
</dbReference>
<evidence type="ECO:0000256" key="9">
    <source>
        <dbReference type="ARBA" id="ARBA00022723"/>
    </source>
</evidence>
<keyword evidence="24" id="KW-1133">Transmembrane helix</keyword>
<dbReference type="GO" id="GO:0007154">
    <property type="term" value="P:cell communication"/>
    <property type="evidence" value="ECO:0007669"/>
    <property type="project" value="UniProtKB-ARBA"/>
</dbReference>
<comment type="cofactor">
    <cofactor evidence="1">
        <name>Zn(2+)</name>
        <dbReference type="ChEBI" id="CHEBI:29105"/>
    </cofactor>
</comment>
<organism>
    <name type="scientific">Branchiostoma floridae</name>
    <name type="common">Florida lancelet</name>
    <name type="synonym">Amphioxus</name>
    <dbReference type="NCBI Taxonomy" id="7739"/>
    <lineage>
        <taxon>Eukaryota</taxon>
        <taxon>Metazoa</taxon>
        <taxon>Chordata</taxon>
        <taxon>Cephalochordata</taxon>
        <taxon>Leptocardii</taxon>
        <taxon>Amphioxiformes</taxon>
        <taxon>Branchiostomatidae</taxon>
        <taxon>Branchiostoma</taxon>
    </lineage>
</organism>
<evidence type="ECO:0000256" key="20">
    <source>
        <dbReference type="ARBA" id="ARBA00031341"/>
    </source>
</evidence>
<evidence type="ECO:0000256" key="17">
    <source>
        <dbReference type="ARBA" id="ARBA00023961"/>
    </source>
</evidence>
<dbReference type="eggNOG" id="KOG2649">
    <property type="taxonomic scope" value="Eukaryota"/>
</dbReference>
<keyword evidence="11" id="KW-0378">Hydrolase</keyword>
<dbReference type="FunFam" id="3.40.630.10:FF:000013">
    <property type="entry name" value="carboxypeptidase N catalytic chain"/>
    <property type="match status" value="1"/>
</dbReference>
<evidence type="ECO:0000256" key="5">
    <source>
        <dbReference type="ARBA" id="ARBA00010617"/>
    </source>
</evidence>
<evidence type="ECO:0000313" key="26">
    <source>
        <dbReference type="EMBL" id="EEN61329.1"/>
    </source>
</evidence>
<dbReference type="PANTHER" id="PTHR11532:SF94">
    <property type="entry name" value="CARBOXYPEPTIDASE D-LIKE"/>
    <property type="match status" value="1"/>
</dbReference>
<evidence type="ECO:0000256" key="18">
    <source>
        <dbReference type="ARBA" id="ARBA00024064"/>
    </source>
</evidence>
<keyword evidence="7" id="KW-0121">Carboxypeptidase</keyword>
<comment type="similarity">
    <text evidence="4 23">Belongs to the peptidase M14 family.</text>
</comment>
<dbReference type="CDD" id="cd11308">
    <property type="entry name" value="Peptidase_M14NE-CP-C_like"/>
    <property type="match status" value="1"/>
</dbReference>
<keyword evidence="13" id="KW-0482">Metalloprotease</keyword>
<dbReference type="InterPro" id="IPR057247">
    <property type="entry name" value="CARBOXYPEPT_ZN_2"/>
</dbReference>
<dbReference type="STRING" id="7739.C3YE21"/>
<dbReference type="InParanoid" id="C3YE21"/>
<comment type="subcellular location">
    <subcellularLocation>
        <location evidence="2">Cytoplasmic vesicle</location>
        <location evidence="2">Secretory vesicle membrane</location>
        <topology evidence="2">Peripheral membrane protein</topology>
    </subcellularLocation>
    <subcellularLocation>
        <location evidence="3">Secreted</location>
    </subcellularLocation>
</comment>
<dbReference type="GO" id="GO:0008270">
    <property type="term" value="F:zinc ion binding"/>
    <property type="evidence" value="ECO:0007669"/>
    <property type="project" value="InterPro"/>
</dbReference>
<keyword evidence="6" id="KW-0964">Secreted</keyword>
<dbReference type="SUPFAM" id="SSF48264">
    <property type="entry name" value="Cytochrome P450"/>
    <property type="match status" value="1"/>
</dbReference>
<evidence type="ECO:0000256" key="4">
    <source>
        <dbReference type="ARBA" id="ARBA00005988"/>
    </source>
</evidence>
<evidence type="ECO:0000256" key="6">
    <source>
        <dbReference type="ARBA" id="ARBA00022525"/>
    </source>
</evidence>
<evidence type="ECO:0000256" key="11">
    <source>
        <dbReference type="ARBA" id="ARBA00022801"/>
    </source>
</evidence>
<reference evidence="26" key="1">
    <citation type="journal article" date="2008" name="Nature">
        <title>The amphioxus genome and the evolution of the chordate karyotype.</title>
        <authorList>
            <consortium name="US DOE Joint Genome Institute (JGI-PGF)"/>
            <person name="Putnam N.H."/>
            <person name="Butts T."/>
            <person name="Ferrier D.E.K."/>
            <person name="Furlong R.F."/>
            <person name="Hellsten U."/>
            <person name="Kawashima T."/>
            <person name="Robinson-Rechavi M."/>
            <person name="Shoguchi E."/>
            <person name="Terry A."/>
            <person name="Yu J.-K."/>
            <person name="Benito-Gutierrez E.L."/>
            <person name="Dubchak I."/>
            <person name="Garcia-Fernandez J."/>
            <person name="Gibson-Brown J.J."/>
            <person name="Grigoriev I.V."/>
            <person name="Horton A.C."/>
            <person name="de Jong P.J."/>
            <person name="Jurka J."/>
            <person name="Kapitonov V.V."/>
            <person name="Kohara Y."/>
            <person name="Kuroki Y."/>
            <person name="Lindquist E."/>
            <person name="Lucas S."/>
            <person name="Osoegawa K."/>
            <person name="Pennacchio L.A."/>
            <person name="Salamov A.A."/>
            <person name="Satou Y."/>
            <person name="Sauka-Spengler T."/>
            <person name="Schmutz J."/>
            <person name="Shin-I T."/>
            <person name="Toyoda A."/>
            <person name="Bronner-Fraser M."/>
            <person name="Fujiyama A."/>
            <person name="Holland L.Z."/>
            <person name="Holland P.W.H."/>
            <person name="Satoh N."/>
            <person name="Rokhsar D.S."/>
        </authorList>
    </citation>
    <scope>NUCLEOTIDE SEQUENCE [LARGE SCALE GENOMIC DNA]</scope>
    <source>
        <strain evidence="26">S238N-H82</strain>
        <tissue evidence="26">Testes</tissue>
    </source>
</reference>
<dbReference type="SUPFAM" id="SSF53187">
    <property type="entry name" value="Zn-dependent exopeptidases"/>
    <property type="match status" value="1"/>
</dbReference>
<dbReference type="GO" id="GO:0016705">
    <property type="term" value="F:oxidoreductase activity, acting on paired donors, with incorporation or reduction of molecular oxygen"/>
    <property type="evidence" value="ECO:0007669"/>
    <property type="project" value="InterPro"/>
</dbReference>
<keyword evidence="12" id="KW-0862">Zinc</keyword>
<feature type="active site" description="Proton donor/acceptor" evidence="23">
    <location>
        <position position="770"/>
    </location>
</feature>
<keyword evidence="9" id="KW-0479">Metal-binding</keyword>
<evidence type="ECO:0000256" key="12">
    <source>
        <dbReference type="ARBA" id="ARBA00022833"/>
    </source>
</evidence>
<feature type="domain" description="Peptidase M14" evidence="25">
    <location>
        <begin position="461"/>
        <end position="800"/>
    </location>
</feature>
<dbReference type="InterPro" id="IPR002401">
    <property type="entry name" value="Cyt_P450_E_grp-I"/>
</dbReference>
<dbReference type="Pfam" id="PF00067">
    <property type="entry name" value="p450"/>
    <property type="match status" value="1"/>
</dbReference>
<dbReference type="FunFam" id="1.10.630.10:FF:000110">
    <property type="entry name" value="Uncharacterized protein"/>
    <property type="match status" value="1"/>
</dbReference>
<dbReference type="PROSITE" id="PS52035">
    <property type="entry name" value="PEPTIDASE_M14"/>
    <property type="match status" value="1"/>
</dbReference>
<dbReference type="GO" id="GO:0005576">
    <property type="term" value="C:extracellular region"/>
    <property type="evidence" value="ECO:0007669"/>
    <property type="project" value="UniProtKB-SubCell"/>
</dbReference>
<dbReference type="Pfam" id="PF13620">
    <property type="entry name" value="CarboxypepD_reg"/>
    <property type="match status" value="1"/>
</dbReference>
<dbReference type="EMBL" id="GG666505">
    <property type="protein sequence ID" value="EEN61329.1"/>
    <property type="molecule type" value="Genomic_DNA"/>
</dbReference>
<protein>
    <recommendedName>
        <fullName evidence="19">Carboxypeptidase E</fullName>
        <ecNumber evidence="18">3.4.17.10</ecNumber>
    </recommendedName>
    <alternativeName>
        <fullName evidence="20">Carboxypeptidase H</fullName>
    </alternativeName>
    <alternativeName>
        <fullName evidence="22">Enkephalin convertase</fullName>
    </alternativeName>
    <alternativeName>
        <fullName evidence="21">Prohormone-processing carboxypeptidase</fullName>
    </alternativeName>
</protein>
<comment type="catalytic activity">
    <reaction evidence="17">
        <text>Release of C-terminal arginine or lysine residues from polypeptides.</text>
        <dbReference type="EC" id="3.4.17.10"/>
    </reaction>
</comment>